<sequence length="464" mass="53090">MYKLKTTHKKILADTITPVSVYLKIRDKFPNSLLLESSDYHASDNSFSYVCCNPIASIKVENETLTREFPNGSSNATPITATTNVPELIHEFSQQFETDENDFKFINNGLFGYIAYDAVRYFESVEISKKEQSLHIPDMYYAIYQNIIAFNHFKNEAYLFSHCYEKENNIAEIEHLLSTKNFATYKFSIDGERESNMDDAQFKQNVALAKKHCYRGDVFQLVLSRRFIQKFKGDEFNVYRALRSINPSPYLFYFDYGDFKIFGSSPEAQLVVNEGHTEIHPIAGTFKRTGNDEEDAASAKKLFNDPKENAEHVMLVDLARNDLSRNGNQVKVETYKELQFFSHVIHLVSKVTAKKHENVPTMQVVADTFPAGTLSGAPKHKAMQLIEKYETSNRDFYGGAIGFMDFQGNFNHAIMIRTFLSKNHKLHYQAGAGIVAKSNEENENQEVYNKLRALNTALEIAETI</sequence>
<dbReference type="Proteomes" id="UP000244090">
    <property type="component" value="Unassembled WGS sequence"/>
</dbReference>
<dbReference type="PANTHER" id="PTHR11236">
    <property type="entry name" value="AMINOBENZOATE/ANTHRANILATE SYNTHASE"/>
    <property type="match status" value="1"/>
</dbReference>
<evidence type="ECO:0000256" key="7">
    <source>
        <dbReference type="ARBA" id="ARBA00025634"/>
    </source>
</evidence>
<dbReference type="Pfam" id="PF04715">
    <property type="entry name" value="Anth_synt_I_N"/>
    <property type="match status" value="1"/>
</dbReference>
<keyword evidence="6" id="KW-0456">Lyase</keyword>
<evidence type="ECO:0000313" key="12">
    <source>
        <dbReference type="Proteomes" id="UP000244090"/>
    </source>
</evidence>
<dbReference type="InterPro" id="IPR015890">
    <property type="entry name" value="Chorismate_C"/>
</dbReference>
<dbReference type="Gene3D" id="3.60.120.10">
    <property type="entry name" value="Anthranilate synthase"/>
    <property type="match status" value="1"/>
</dbReference>
<evidence type="ECO:0000256" key="4">
    <source>
        <dbReference type="ARBA" id="ARBA00022723"/>
    </source>
</evidence>
<comment type="cofactor">
    <cofactor evidence="1">
        <name>Mg(2+)</name>
        <dbReference type="ChEBI" id="CHEBI:18420"/>
    </cofactor>
</comment>
<dbReference type="PANTHER" id="PTHR11236:SF48">
    <property type="entry name" value="ISOCHORISMATE SYNTHASE MENF"/>
    <property type="match status" value="1"/>
</dbReference>
<dbReference type="GO" id="GO:0000162">
    <property type="term" value="P:L-tryptophan biosynthetic process"/>
    <property type="evidence" value="ECO:0007669"/>
    <property type="project" value="TreeGrafter"/>
</dbReference>
<dbReference type="InterPro" id="IPR006805">
    <property type="entry name" value="Anth_synth_I_N"/>
</dbReference>
<evidence type="ECO:0000256" key="6">
    <source>
        <dbReference type="ARBA" id="ARBA00023239"/>
    </source>
</evidence>
<comment type="function">
    <text evidence="7">Part of a heterotetrameric complex that catalyzes the two-step biosynthesis of anthranilate, an intermediate in the biosynthesis of L-tryptophan. In the first step, the glutamine-binding beta subunit (TrpG) of anthranilate synthase (AS) provides the glutamine amidotransferase activity which generates ammonia as a substrate that, along with chorismate, is used in the second step, catalyzed by the large alpha subunit of AS (TrpE) to produce anthranilate. In the absence of TrpG, TrpE can synthesize anthranilate directly from chorismate and high concentrations of ammonia.</text>
</comment>
<dbReference type="Pfam" id="PF00425">
    <property type="entry name" value="Chorismate_bind"/>
    <property type="match status" value="1"/>
</dbReference>
<reference evidence="11 12" key="1">
    <citation type="submission" date="2018-04" db="EMBL/GenBank/DDBJ databases">
        <title>Genomic Encyclopedia of Archaeal and Bacterial Type Strains, Phase II (KMG-II): from individual species to whole genera.</title>
        <authorList>
            <person name="Goeker M."/>
        </authorList>
    </citation>
    <scope>NUCLEOTIDE SEQUENCE [LARGE SCALE GENOMIC DNA]</scope>
    <source>
        <strain evidence="11 12">DSM 25731</strain>
    </source>
</reference>
<accession>A0A2T6C546</accession>
<dbReference type="InterPro" id="IPR005801">
    <property type="entry name" value="ADC_synthase"/>
</dbReference>
<dbReference type="InterPro" id="IPR019999">
    <property type="entry name" value="Anth_synth_I-like"/>
</dbReference>
<keyword evidence="5" id="KW-0460">Magnesium</keyword>
<protein>
    <recommendedName>
        <fullName evidence="3">Anthranilate synthase component 1</fullName>
    </recommendedName>
</protein>
<evidence type="ECO:0000256" key="8">
    <source>
        <dbReference type="ARBA" id="ARBA00047683"/>
    </source>
</evidence>
<comment type="catalytic activity">
    <reaction evidence="8">
        <text>chorismate + L-glutamine = anthranilate + pyruvate + L-glutamate + H(+)</text>
        <dbReference type="Rhea" id="RHEA:21732"/>
        <dbReference type="ChEBI" id="CHEBI:15361"/>
        <dbReference type="ChEBI" id="CHEBI:15378"/>
        <dbReference type="ChEBI" id="CHEBI:16567"/>
        <dbReference type="ChEBI" id="CHEBI:29748"/>
        <dbReference type="ChEBI" id="CHEBI:29985"/>
        <dbReference type="ChEBI" id="CHEBI:58359"/>
        <dbReference type="EC" id="4.1.3.27"/>
    </reaction>
</comment>
<evidence type="ECO:0000313" key="11">
    <source>
        <dbReference type="EMBL" id="PTX63439.1"/>
    </source>
</evidence>
<feature type="domain" description="Chorismate-utilising enzyme C-terminal" evidence="9">
    <location>
        <begin position="199"/>
        <end position="450"/>
    </location>
</feature>
<evidence type="ECO:0000256" key="5">
    <source>
        <dbReference type="ARBA" id="ARBA00022842"/>
    </source>
</evidence>
<dbReference type="PRINTS" id="PR00095">
    <property type="entry name" value="ANTSNTHASEI"/>
</dbReference>
<dbReference type="GO" id="GO:0004049">
    <property type="term" value="F:anthranilate synthase activity"/>
    <property type="evidence" value="ECO:0007669"/>
    <property type="project" value="UniProtKB-EC"/>
</dbReference>
<dbReference type="AlphaFoldDB" id="A0A2T6C546"/>
<name>A0A2T6C546_9FLAO</name>
<dbReference type="OrthoDB" id="9803598at2"/>
<dbReference type="SUPFAM" id="SSF56322">
    <property type="entry name" value="ADC synthase"/>
    <property type="match status" value="1"/>
</dbReference>
<keyword evidence="4" id="KW-0479">Metal-binding</keyword>
<keyword evidence="12" id="KW-1185">Reference proteome</keyword>
<dbReference type="EMBL" id="QBKT01000001">
    <property type="protein sequence ID" value="PTX63439.1"/>
    <property type="molecule type" value="Genomic_DNA"/>
</dbReference>
<proteinExistence type="predicted"/>
<evidence type="ECO:0000256" key="2">
    <source>
        <dbReference type="ARBA" id="ARBA00011575"/>
    </source>
</evidence>
<feature type="domain" description="Anthranilate synthase component I N-terminal" evidence="10">
    <location>
        <begin position="14"/>
        <end position="159"/>
    </location>
</feature>
<organism evidence="11 12">
    <name type="scientific">Kordia periserrulae</name>
    <dbReference type="NCBI Taxonomy" id="701523"/>
    <lineage>
        <taxon>Bacteria</taxon>
        <taxon>Pseudomonadati</taxon>
        <taxon>Bacteroidota</taxon>
        <taxon>Flavobacteriia</taxon>
        <taxon>Flavobacteriales</taxon>
        <taxon>Flavobacteriaceae</taxon>
        <taxon>Kordia</taxon>
    </lineage>
</organism>
<dbReference type="GO" id="GO:0046872">
    <property type="term" value="F:metal ion binding"/>
    <property type="evidence" value="ECO:0007669"/>
    <property type="project" value="UniProtKB-KW"/>
</dbReference>
<comment type="caution">
    <text evidence="11">The sequence shown here is derived from an EMBL/GenBank/DDBJ whole genome shotgun (WGS) entry which is preliminary data.</text>
</comment>
<evidence type="ECO:0000256" key="1">
    <source>
        <dbReference type="ARBA" id="ARBA00001946"/>
    </source>
</evidence>
<dbReference type="RefSeq" id="WP_108112847.1">
    <property type="nucleotide sequence ID" value="NZ_QBKT01000001.1"/>
</dbReference>
<comment type="subunit">
    <text evidence="2">Heterotetramer consisting of two non-identical subunits: a beta subunit (TrpG) and a large alpha subunit (TrpE).</text>
</comment>
<evidence type="ECO:0000256" key="3">
    <source>
        <dbReference type="ARBA" id="ARBA00020653"/>
    </source>
</evidence>
<gene>
    <name evidence="11" type="ORF">C8N46_10139</name>
</gene>
<evidence type="ECO:0000259" key="9">
    <source>
        <dbReference type="Pfam" id="PF00425"/>
    </source>
</evidence>
<evidence type="ECO:0000259" key="10">
    <source>
        <dbReference type="Pfam" id="PF04715"/>
    </source>
</evidence>